<feature type="chain" id="PRO_5011473295" evidence="2">
    <location>
        <begin position="26"/>
        <end position="363"/>
    </location>
</feature>
<keyword evidence="4" id="KW-1185">Reference proteome</keyword>
<evidence type="ECO:0000256" key="2">
    <source>
        <dbReference type="SAM" id="SignalP"/>
    </source>
</evidence>
<dbReference type="AlphaFoldDB" id="A0A1H3H7X9"/>
<dbReference type="EMBL" id="FNON01000004">
    <property type="protein sequence ID" value="SDY11606.1"/>
    <property type="molecule type" value="Genomic_DNA"/>
</dbReference>
<dbReference type="NCBIfam" id="TIGR01167">
    <property type="entry name" value="LPXTG_anchor"/>
    <property type="match status" value="1"/>
</dbReference>
<accession>A0A1H3H7X9</accession>
<gene>
    <name evidence="3" type="ORF">SAMN05421504_104556</name>
</gene>
<dbReference type="Proteomes" id="UP000199515">
    <property type="component" value="Unassembled WGS sequence"/>
</dbReference>
<keyword evidence="1" id="KW-0812">Transmembrane</keyword>
<feature type="transmembrane region" description="Helical" evidence="1">
    <location>
        <begin position="337"/>
        <end position="356"/>
    </location>
</feature>
<evidence type="ECO:0000313" key="3">
    <source>
        <dbReference type="EMBL" id="SDY11606.1"/>
    </source>
</evidence>
<keyword evidence="2" id="KW-0732">Signal</keyword>
<dbReference type="RefSeq" id="WP_091291481.1">
    <property type="nucleotide sequence ID" value="NZ_FNON01000004.1"/>
</dbReference>
<proteinExistence type="predicted"/>
<sequence length="363" mass="38185">MTRFATKLATVTACSLLVAAPIASAQETEKATGPVSYANIAGIQTDTSAVPPAESDAIAYAGEVALSPTEAGTNNLGTDRQTLPQESLDVGNDENHVFKTKEEMDKKLGTNYQLNLGTFDSAANSPFPADIASTKYSGTTELKDTQVPLASTEGNFALSDFAIQGKKTVDNTVLVIQGAKSSVECESKDKQTGSTTADKILIREDGELKSQLMPTDKPLEVKGLSFGASKDVQDADVDSKLTTSDITISKLTKFEDLIKQPKWLGGDINAAAGWEVKIVTHFVKTDQTKIRDFTTRYVLGGVSCSLPSDFEPEVVPTAVPAGYAAPAAPGDSGTSPLGFTLLGAGALLAGGAALVVRRRRHDH</sequence>
<evidence type="ECO:0000256" key="1">
    <source>
        <dbReference type="SAM" id="Phobius"/>
    </source>
</evidence>
<dbReference type="STRING" id="589385.SAMN05421504_104556"/>
<organism evidence="3 4">
    <name type="scientific">Amycolatopsis xylanica</name>
    <dbReference type="NCBI Taxonomy" id="589385"/>
    <lineage>
        <taxon>Bacteria</taxon>
        <taxon>Bacillati</taxon>
        <taxon>Actinomycetota</taxon>
        <taxon>Actinomycetes</taxon>
        <taxon>Pseudonocardiales</taxon>
        <taxon>Pseudonocardiaceae</taxon>
        <taxon>Amycolatopsis</taxon>
    </lineage>
</organism>
<name>A0A1H3H7X9_9PSEU</name>
<evidence type="ECO:0000313" key="4">
    <source>
        <dbReference type="Proteomes" id="UP000199515"/>
    </source>
</evidence>
<dbReference type="OrthoDB" id="3595877at2"/>
<protein>
    <submittedName>
        <fullName evidence="3">LPXTG-motif cell wall anchor domain-containing protein</fullName>
    </submittedName>
</protein>
<keyword evidence="1" id="KW-1133">Transmembrane helix</keyword>
<keyword evidence="1" id="KW-0472">Membrane</keyword>
<feature type="signal peptide" evidence="2">
    <location>
        <begin position="1"/>
        <end position="25"/>
    </location>
</feature>
<reference evidence="3 4" key="1">
    <citation type="submission" date="2016-10" db="EMBL/GenBank/DDBJ databases">
        <authorList>
            <person name="de Groot N.N."/>
        </authorList>
    </citation>
    <scope>NUCLEOTIDE SEQUENCE [LARGE SCALE GENOMIC DNA]</scope>
    <source>
        <strain evidence="3 4">CPCC 202699</strain>
    </source>
</reference>